<organism evidence="2 3">
    <name type="scientific">Calocera cornea HHB12733</name>
    <dbReference type="NCBI Taxonomy" id="1353952"/>
    <lineage>
        <taxon>Eukaryota</taxon>
        <taxon>Fungi</taxon>
        <taxon>Dikarya</taxon>
        <taxon>Basidiomycota</taxon>
        <taxon>Agaricomycotina</taxon>
        <taxon>Dacrymycetes</taxon>
        <taxon>Dacrymycetales</taxon>
        <taxon>Dacrymycetaceae</taxon>
        <taxon>Calocera</taxon>
    </lineage>
</organism>
<evidence type="ECO:0000256" key="1">
    <source>
        <dbReference type="SAM" id="SignalP"/>
    </source>
</evidence>
<sequence length="229" mass="23485">MYCRLCLLVLAYLCWAPAAAGALTLPPLDVRLSDPTFSSLYARLPSLQLAFPRSRTTPNSPYVHRLSQAGLLSPSPSAEWRGTAPLCSGACAAGETEVLRGADTDSVASLEPFGAPCTFGTSKVLCAPAAAGALACSVQSRTLRLECAGAMGSGLTYHQRAYYTGCTLIGPGALCADAGPDRGERALGVVRAEFVQVRGAWGASGGAARNAVVPGPYVLEVGVTVGCCS</sequence>
<keyword evidence="3" id="KW-1185">Reference proteome</keyword>
<evidence type="ECO:0000313" key="2">
    <source>
        <dbReference type="EMBL" id="KZT50804.1"/>
    </source>
</evidence>
<feature type="signal peptide" evidence="1">
    <location>
        <begin position="1"/>
        <end position="21"/>
    </location>
</feature>
<gene>
    <name evidence="2" type="ORF">CALCODRAFT_168319</name>
</gene>
<evidence type="ECO:0000313" key="3">
    <source>
        <dbReference type="Proteomes" id="UP000076842"/>
    </source>
</evidence>
<dbReference type="InParanoid" id="A0A165CHI1"/>
<dbReference type="EMBL" id="KV424143">
    <property type="protein sequence ID" value="KZT50804.1"/>
    <property type="molecule type" value="Genomic_DNA"/>
</dbReference>
<dbReference type="Proteomes" id="UP000076842">
    <property type="component" value="Unassembled WGS sequence"/>
</dbReference>
<accession>A0A165CHI1</accession>
<dbReference type="AlphaFoldDB" id="A0A165CHI1"/>
<reference evidence="2 3" key="1">
    <citation type="journal article" date="2016" name="Mol. Biol. Evol.">
        <title>Comparative Genomics of Early-Diverging Mushroom-Forming Fungi Provides Insights into the Origins of Lignocellulose Decay Capabilities.</title>
        <authorList>
            <person name="Nagy L.G."/>
            <person name="Riley R."/>
            <person name="Tritt A."/>
            <person name="Adam C."/>
            <person name="Daum C."/>
            <person name="Floudas D."/>
            <person name="Sun H."/>
            <person name="Yadav J.S."/>
            <person name="Pangilinan J."/>
            <person name="Larsson K.H."/>
            <person name="Matsuura K."/>
            <person name="Barry K."/>
            <person name="Labutti K."/>
            <person name="Kuo R."/>
            <person name="Ohm R.A."/>
            <person name="Bhattacharya S.S."/>
            <person name="Shirouzu T."/>
            <person name="Yoshinaga Y."/>
            <person name="Martin F.M."/>
            <person name="Grigoriev I.V."/>
            <person name="Hibbett D.S."/>
        </authorList>
    </citation>
    <scope>NUCLEOTIDE SEQUENCE [LARGE SCALE GENOMIC DNA]</scope>
    <source>
        <strain evidence="2 3">HHB12733</strain>
    </source>
</reference>
<proteinExistence type="predicted"/>
<feature type="chain" id="PRO_5007856041" evidence="1">
    <location>
        <begin position="22"/>
        <end position="229"/>
    </location>
</feature>
<name>A0A165CHI1_9BASI</name>
<protein>
    <submittedName>
        <fullName evidence="2">Uncharacterized protein</fullName>
    </submittedName>
</protein>
<keyword evidence="1" id="KW-0732">Signal</keyword>